<protein>
    <submittedName>
        <fullName evidence="3">FMN-binding protein</fullName>
    </submittedName>
</protein>
<comment type="caution">
    <text evidence="3">The sequence shown here is derived from an EMBL/GenBank/DDBJ whole genome shotgun (WGS) entry which is preliminary data.</text>
</comment>
<evidence type="ECO:0000256" key="1">
    <source>
        <dbReference type="SAM" id="MobiDB-lite"/>
    </source>
</evidence>
<keyword evidence="4" id="KW-1185">Reference proteome</keyword>
<feature type="region of interest" description="Disordered" evidence="1">
    <location>
        <begin position="27"/>
        <end position="59"/>
    </location>
</feature>
<sequence>MKRAIPVVVLSIAGLVPVWLYQPSAGSSTVQATTPAPSSTSSGSAGSSGGNVVTSSTITTEKGPVQLQVTFDGTKITAVKMLQQPDHPQTEAAVPKLIAETLEAQSADIDTVSGATITSEAYKKSLQATIDENAKTAAKASASPTQAASKTVDGTAVDTEKGTVQVQVTFEGDKISAVKMLQQPNHPQTTAAVPKLVAETLEAQSADIDTVSGATITSEGYKESLQAAIDAKG</sequence>
<dbReference type="SMART" id="SM00900">
    <property type="entry name" value="FMN_bind"/>
    <property type="match status" value="2"/>
</dbReference>
<dbReference type="EMBL" id="LMWV01000014">
    <property type="protein sequence ID" value="KUN66936.1"/>
    <property type="molecule type" value="Genomic_DNA"/>
</dbReference>
<dbReference type="Proteomes" id="UP000054375">
    <property type="component" value="Unassembled WGS sequence"/>
</dbReference>
<dbReference type="RefSeq" id="WP_062238272.1">
    <property type="nucleotide sequence ID" value="NZ_JBIATL010000002.1"/>
</dbReference>
<name>A0A101S420_9ACTN</name>
<dbReference type="AlphaFoldDB" id="A0A101S420"/>
<dbReference type="Pfam" id="PF04205">
    <property type="entry name" value="FMN_bind"/>
    <property type="match status" value="2"/>
</dbReference>
<dbReference type="GO" id="GO:0016020">
    <property type="term" value="C:membrane"/>
    <property type="evidence" value="ECO:0007669"/>
    <property type="project" value="InterPro"/>
</dbReference>
<evidence type="ECO:0000259" key="2">
    <source>
        <dbReference type="SMART" id="SM00900"/>
    </source>
</evidence>
<feature type="domain" description="FMN-binding" evidence="2">
    <location>
        <begin position="159"/>
        <end position="232"/>
    </location>
</feature>
<accession>A0A101S420</accession>
<dbReference type="GO" id="GO:0010181">
    <property type="term" value="F:FMN binding"/>
    <property type="evidence" value="ECO:0007669"/>
    <property type="project" value="InterPro"/>
</dbReference>
<evidence type="ECO:0000313" key="4">
    <source>
        <dbReference type="Proteomes" id="UP000054375"/>
    </source>
</evidence>
<dbReference type="Gene3D" id="3.90.1010.20">
    <property type="match status" value="2"/>
</dbReference>
<gene>
    <name evidence="3" type="ORF">AQJ54_17220</name>
</gene>
<dbReference type="InterPro" id="IPR007329">
    <property type="entry name" value="FMN-bd"/>
</dbReference>
<proteinExistence type="predicted"/>
<organism evidence="3 4">
    <name type="scientific">Streptomyces griseorubiginosus</name>
    <dbReference type="NCBI Taxonomy" id="67304"/>
    <lineage>
        <taxon>Bacteria</taxon>
        <taxon>Bacillati</taxon>
        <taxon>Actinomycetota</taxon>
        <taxon>Actinomycetes</taxon>
        <taxon>Kitasatosporales</taxon>
        <taxon>Streptomycetaceae</taxon>
        <taxon>Streptomyces</taxon>
    </lineage>
</organism>
<feature type="domain" description="FMN-binding" evidence="2">
    <location>
        <begin position="60"/>
        <end position="133"/>
    </location>
</feature>
<reference evidence="3 4" key="1">
    <citation type="submission" date="2015-10" db="EMBL/GenBank/DDBJ databases">
        <title>Draft genome sequence of Streptomyces griseorubiginosus DSM 40469, type strain for the species Streptomyces griseorubiginosus.</title>
        <authorList>
            <person name="Ruckert C."/>
            <person name="Winkler A."/>
            <person name="Kalinowski J."/>
            <person name="Kampfer P."/>
            <person name="Glaeser S."/>
        </authorList>
    </citation>
    <scope>NUCLEOTIDE SEQUENCE [LARGE SCALE GENOMIC DNA]</scope>
    <source>
        <strain evidence="3 4">DSM 40469</strain>
    </source>
</reference>
<evidence type="ECO:0000313" key="3">
    <source>
        <dbReference type="EMBL" id="KUN66936.1"/>
    </source>
</evidence>